<dbReference type="FunFam" id="3.20.20.140:FF:000022">
    <property type="entry name" value="Guanine deaminase"/>
    <property type="match status" value="1"/>
</dbReference>
<gene>
    <name evidence="13" type="ORF">EST38_g3789</name>
</gene>
<dbReference type="GO" id="GO:0008892">
    <property type="term" value="F:guanine deaminase activity"/>
    <property type="evidence" value="ECO:0007669"/>
    <property type="project" value="UniProtKB-EC"/>
</dbReference>
<comment type="function">
    <text evidence="9">Catalyzes the hydrolytic deamination of guanine, producing xanthine and ammonia.</text>
</comment>
<evidence type="ECO:0000256" key="6">
    <source>
        <dbReference type="ARBA" id="ARBA00022801"/>
    </source>
</evidence>
<protein>
    <recommendedName>
        <fullName evidence="10">Probable guanine deaminase</fullName>
        <ecNumber evidence="4">3.5.4.3</ecNumber>
    </recommendedName>
    <alternativeName>
        <fullName evidence="11">Guanine aminohydrolase</fullName>
    </alternativeName>
</protein>
<proteinExistence type="inferred from homology"/>
<feature type="domain" description="Amidohydrolase-related" evidence="12">
    <location>
        <begin position="71"/>
        <end position="483"/>
    </location>
</feature>
<evidence type="ECO:0000256" key="5">
    <source>
        <dbReference type="ARBA" id="ARBA00022723"/>
    </source>
</evidence>
<dbReference type="InterPro" id="IPR011059">
    <property type="entry name" value="Metal-dep_hydrolase_composite"/>
</dbReference>
<dbReference type="GO" id="GO:0008270">
    <property type="term" value="F:zinc ion binding"/>
    <property type="evidence" value="ECO:0007669"/>
    <property type="project" value="TreeGrafter"/>
</dbReference>
<comment type="cofactor">
    <cofactor evidence="1">
        <name>Zn(2+)</name>
        <dbReference type="ChEBI" id="CHEBI:29105"/>
    </cofactor>
</comment>
<dbReference type="SUPFAM" id="SSF51556">
    <property type="entry name" value="Metallo-dependent hydrolases"/>
    <property type="match status" value="1"/>
</dbReference>
<comment type="caution">
    <text evidence="13">The sequence shown here is derived from an EMBL/GenBank/DDBJ whole genome shotgun (WGS) entry which is preliminary data.</text>
</comment>
<reference evidence="13 14" key="1">
    <citation type="submission" date="2019-01" db="EMBL/GenBank/DDBJ databases">
        <title>Draft genome sequence of Psathyrella aberdarensis IHI B618.</title>
        <authorList>
            <person name="Buettner E."/>
            <person name="Kellner H."/>
        </authorList>
    </citation>
    <scope>NUCLEOTIDE SEQUENCE [LARGE SCALE GENOMIC DNA]</scope>
    <source>
        <strain evidence="13 14">IHI B618</strain>
    </source>
</reference>
<comment type="catalytic activity">
    <reaction evidence="8">
        <text>guanine + H2O + H(+) = xanthine + NH4(+)</text>
        <dbReference type="Rhea" id="RHEA:14665"/>
        <dbReference type="ChEBI" id="CHEBI:15377"/>
        <dbReference type="ChEBI" id="CHEBI:15378"/>
        <dbReference type="ChEBI" id="CHEBI:16235"/>
        <dbReference type="ChEBI" id="CHEBI:17712"/>
        <dbReference type="ChEBI" id="CHEBI:28938"/>
        <dbReference type="EC" id="3.5.4.3"/>
    </reaction>
</comment>
<dbReference type="InterPro" id="IPR006680">
    <property type="entry name" value="Amidohydro-rel"/>
</dbReference>
<evidence type="ECO:0000256" key="10">
    <source>
        <dbReference type="ARBA" id="ARBA00069860"/>
    </source>
</evidence>
<dbReference type="EMBL" id="SDEE01000085">
    <property type="protein sequence ID" value="RXW22077.1"/>
    <property type="molecule type" value="Genomic_DNA"/>
</dbReference>
<dbReference type="InterPro" id="IPR051607">
    <property type="entry name" value="Metallo-dep_hydrolases"/>
</dbReference>
<evidence type="ECO:0000313" key="13">
    <source>
        <dbReference type="EMBL" id="RXW22077.1"/>
    </source>
</evidence>
<dbReference type="Gene3D" id="2.30.40.10">
    <property type="entry name" value="Urease, subunit C, domain 1"/>
    <property type="match status" value="1"/>
</dbReference>
<evidence type="ECO:0000256" key="2">
    <source>
        <dbReference type="ARBA" id="ARBA00004984"/>
    </source>
</evidence>
<keyword evidence="7" id="KW-0862">Zinc</keyword>
<dbReference type="Pfam" id="PF01979">
    <property type="entry name" value="Amidohydro_1"/>
    <property type="match status" value="1"/>
</dbReference>
<evidence type="ECO:0000256" key="9">
    <source>
        <dbReference type="ARBA" id="ARBA00056079"/>
    </source>
</evidence>
<dbReference type="PANTHER" id="PTHR11271">
    <property type="entry name" value="GUANINE DEAMINASE"/>
    <property type="match status" value="1"/>
</dbReference>
<dbReference type="STRING" id="2316362.A0A4Q2DPJ2"/>
<comment type="pathway">
    <text evidence="2">Purine metabolism; guanine degradation; xanthine from guanine: step 1/1.</text>
</comment>
<evidence type="ECO:0000256" key="3">
    <source>
        <dbReference type="ARBA" id="ARBA00006745"/>
    </source>
</evidence>
<keyword evidence="14" id="KW-1185">Reference proteome</keyword>
<evidence type="ECO:0000256" key="8">
    <source>
        <dbReference type="ARBA" id="ARBA00051148"/>
    </source>
</evidence>
<keyword evidence="5" id="KW-0479">Metal-binding</keyword>
<evidence type="ECO:0000256" key="11">
    <source>
        <dbReference type="ARBA" id="ARBA00083147"/>
    </source>
</evidence>
<dbReference type="InterPro" id="IPR032466">
    <property type="entry name" value="Metal_Hydrolase"/>
</dbReference>
<evidence type="ECO:0000256" key="4">
    <source>
        <dbReference type="ARBA" id="ARBA00012781"/>
    </source>
</evidence>
<dbReference type="OrthoDB" id="194468at2759"/>
<dbReference type="PANTHER" id="PTHR11271:SF6">
    <property type="entry name" value="GUANINE DEAMINASE"/>
    <property type="match status" value="1"/>
</dbReference>
<organism evidence="13 14">
    <name type="scientific">Candolleomyces aberdarensis</name>
    <dbReference type="NCBI Taxonomy" id="2316362"/>
    <lineage>
        <taxon>Eukaryota</taxon>
        <taxon>Fungi</taxon>
        <taxon>Dikarya</taxon>
        <taxon>Basidiomycota</taxon>
        <taxon>Agaricomycotina</taxon>
        <taxon>Agaricomycetes</taxon>
        <taxon>Agaricomycetidae</taxon>
        <taxon>Agaricales</taxon>
        <taxon>Agaricineae</taxon>
        <taxon>Psathyrellaceae</taxon>
        <taxon>Candolleomyces</taxon>
    </lineage>
</organism>
<sequence>MSGNITLFYGAAINPQTLTSYDVLPRCLLAVGHTGNIDWMVEDVAPHDLQQVLAQHGSSDEYLVELKDGEFLLPGFVDTHTHAPQVPNIGTGQQYELLDWLANVTFPTESKFQDVDFAKRMYKKVVRTFIDAGTTTCCYYATLHLEASKVLADTVHEYGQRGFIGKCNMNHDSPSYYIEPSVSASISATQSLIAYIRSLSRASSPNAALGTPQPLVQPILTPRFAISCTASLLSSLGDLAAEDPDLLIQTHIAENPSEVAYTKKLFPEAGSYAGVYDQFGLLRRGTILAHAVHLTPPEITLIKEKGVGISHCPTSNFNLRSGIAPVGKFLDEGVRLGLGTDVSGGFGTSIMGEVRNASVASKVLQFTKETSGGGAAEESKHKFENKQLPIPTLLYLATLGGASLCRLESHIGSFAPGKSFDALLISPAGKQIGMWGSGESLHSRPKDNEQEVAKKEINEWLERFLFVGDDRNIDRVYVQGRWVGGRSFTGFQ</sequence>
<dbReference type="Proteomes" id="UP000290288">
    <property type="component" value="Unassembled WGS sequence"/>
</dbReference>
<evidence type="ECO:0000313" key="14">
    <source>
        <dbReference type="Proteomes" id="UP000290288"/>
    </source>
</evidence>
<evidence type="ECO:0000256" key="1">
    <source>
        <dbReference type="ARBA" id="ARBA00001947"/>
    </source>
</evidence>
<keyword evidence="6" id="KW-0378">Hydrolase</keyword>
<comment type="similarity">
    <text evidence="3">Belongs to the metallo-dependent hydrolases superfamily. ATZ/TRZ family.</text>
</comment>
<dbReference type="SUPFAM" id="SSF51338">
    <property type="entry name" value="Composite domain of metallo-dependent hydrolases"/>
    <property type="match status" value="1"/>
</dbReference>
<name>A0A4Q2DPJ2_9AGAR</name>
<dbReference type="Gene3D" id="3.20.20.140">
    <property type="entry name" value="Metal-dependent hydrolases"/>
    <property type="match status" value="1"/>
</dbReference>
<dbReference type="EC" id="3.5.4.3" evidence="4"/>
<dbReference type="GO" id="GO:0046098">
    <property type="term" value="P:guanine metabolic process"/>
    <property type="evidence" value="ECO:0007669"/>
    <property type="project" value="TreeGrafter"/>
</dbReference>
<dbReference type="AlphaFoldDB" id="A0A4Q2DPJ2"/>
<evidence type="ECO:0000256" key="7">
    <source>
        <dbReference type="ARBA" id="ARBA00022833"/>
    </source>
</evidence>
<accession>A0A4Q2DPJ2</accession>
<dbReference type="GO" id="GO:0005829">
    <property type="term" value="C:cytosol"/>
    <property type="evidence" value="ECO:0007669"/>
    <property type="project" value="TreeGrafter"/>
</dbReference>
<evidence type="ECO:0000259" key="12">
    <source>
        <dbReference type="Pfam" id="PF01979"/>
    </source>
</evidence>